<dbReference type="InterPro" id="IPR045160">
    <property type="entry name" value="ATG16"/>
</dbReference>
<proteinExistence type="inferred from homology"/>
<dbReference type="InterPro" id="IPR013923">
    <property type="entry name" value="Autophagy-rel_prot_16_dom"/>
</dbReference>
<dbReference type="InterPro" id="IPR001680">
    <property type="entry name" value="WD40_rpt"/>
</dbReference>
<dbReference type="Pfam" id="PF00400">
    <property type="entry name" value="WD40"/>
    <property type="match status" value="2"/>
</dbReference>
<reference evidence="5 6" key="1">
    <citation type="submission" date="2024-08" db="EMBL/GenBank/DDBJ databases">
        <authorList>
            <person name="Cucini C."/>
            <person name="Frati F."/>
        </authorList>
    </citation>
    <scope>NUCLEOTIDE SEQUENCE [LARGE SCALE GENOMIC DNA]</scope>
</reference>
<evidence type="ECO:0000256" key="1">
    <source>
        <dbReference type="ARBA" id="ARBA00009271"/>
    </source>
</evidence>
<dbReference type="PANTHER" id="PTHR19878:SF8">
    <property type="entry name" value="AUTOPHAGY-RELATED 16, ISOFORM F"/>
    <property type="match status" value="1"/>
</dbReference>
<dbReference type="SMART" id="SM00320">
    <property type="entry name" value="WD40"/>
    <property type="match status" value="2"/>
</dbReference>
<dbReference type="Pfam" id="PF08614">
    <property type="entry name" value="ATG16"/>
    <property type="match status" value="1"/>
</dbReference>
<comment type="caution">
    <text evidence="5">The sequence shown here is derived from an EMBL/GenBank/DDBJ whole genome shotgun (WGS) entry which is preliminary data.</text>
</comment>
<dbReference type="Gene3D" id="2.130.10.10">
    <property type="entry name" value="YVTN repeat-like/Quinoprotein amine dehydrogenase"/>
    <property type="match status" value="1"/>
</dbReference>
<evidence type="ECO:0000313" key="6">
    <source>
        <dbReference type="Proteomes" id="UP001642540"/>
    </source>
</evidence>
<dbReference type="SUPFAM" id="SSF50978">
    <property type="entry name" value="WD40 repeat-like"/>
    <property type="match status" value="1"/>
</dbReference>
<feature type="repeat" description="WD" evidence="2">
    <location>
        <begin position="309"/>
        <end position="350"/>
    </location>
</feature>
<dbReference type="PROSITE" id="PS50082">
    <property type="entry name" value="WD_REPEATS_2"/>
    <property type="match status" value="2"/>
</dbReference>
<dbReference type="Gene3D" id="1.20.5.170">
    <property type="match status" value="1"/>
</dbReference>
<dbReference type="PROSITE" id="PS50294">
    <property type="entry name" value="WD_REPEATS_REGION"/>
    <property type="match status" value="1"/>
</dbReference>
<feature type="domain" description="Autophagy-related protein 16" evidence="4">
    <location>
        <begin position="13"/>
        <end position="200"/>
    </location>
</feature>
<feature type="repeat" description="WD" evidence="2">
    <location>
        <begin position="265"/>
        <end position="306"/>
    </location>
</feature>
<keyword evidence="3" id="KW-0175">Coiled coil</keyword>
<gene>
    <name evidence="5" type="ORF">ODALV1_LOCUS18289</name>
</gene>
<dbReference type="InterPro" id="IPR036322">
    <property type="entry name" value="WD40_repeat_dom_sf"/>
</dbReference>
<dbReference type="CDD" id="cd22887">
    <property type="entry name" value="Atg16_CCD"/>
    <property type="match status" value="1"/>
</dbReference>
<dbReference type="PANTHER" id="PTHR19878">
    <property type="entry name" value="AUTOPHAGY PROTEIN 16-LIKE"/>
    <property type="match status" value="1"/>
</dbReference>
<dbReference type="EMBL" id="CAXLJM020000057">
    <property type="protein sequence ID" value="CAL8118823.1"/>
    <property type="molecule type" value="Genomic_DNA"/>
</dbReference>
<keyword evidence="2" id="KW-0853">WD repeat</keyword>
<protein>
    <recommendedName>
        <fullName evidence="4">Autophagy-related protein 16 domain-containing protein</fullName>
    </recommendedName>
</protein>
<evidence type="ECO:0000256" key="3">
    <source>
        <dbReference type="SAM" id="Coils"/>
    </source>
</evidence>
<evidence type="ECO:0000259" key="4">
    <source>
        <dbReference type="Pfam" id="PF08614"/>
    </source>
</evidence>
<dbReference type="InterPro" id="IPR015943">
    <property type="entry name" value="WD40/YVTN_repeat-like_dom_sf"/>
</dbReference>
<feature type="coiled-coil region" evidence="3">
    <location>
        <begin position="76"/>
        <end position="187"/>
    </location>
</feature>
<keyword evidence="6" id="KW-1185">Reference proteome</keyword>
<organism evidence="5 6">
    <name type="scientific">Orchesella dallaii</name>
    <dbReference type="NCBI Taxonomy" id="48710"/>
    <lineage>
        <taxon>Eukaryota</taxon>
        <taxon>Metazoa</taxon>
        <taxon>Ecdysozoa</taxon>
        <taxon>Arthropoda</taxon>
        <taxon>Hexapoda</taxon>
        <taxon>Collembola</taxon>
        <taxon>Entomobryomorpha</taxon>
        <taxon>Entomobryoidea</taxon>
        <taxon>Orchesellidae</taxon>
        <taxon>Orchesellinae</taxon>
        <taxon>Orchesella</taxon>
    </lineage>
</organism>
<comment type="similarity">
    <text evidence="1">Belongs to the WD repeat ATG16 family.</text>
</comment>
<evidence type="ECO:0000313" key="5">
    <source>
        <dbReference type="EMBL" id="CAL8118823.1"/>
    </source>
</evidence>
<sequence>MRSQQWNGEFRNQILSLLRDRNKRESQGFTELFHHHEKLFENWAAIKAENLRLSVQVERGYSHHHHSSSSYSDEREKVLEQKILSLQEELTELHRRRSENASHVLSLTAKLTDKEAELAAAQTQLATSVAKCADHEDQISFLQSKINELEATNQLLRDEHQALHLAYTALEEKHHRLLGENKELVQRYMEIKAQHADFMNQENENFVKKRQAKVQKELEDAAKDSKASVILPENDNENAGLRSDISLLSTLNVGCVVPTIASHKFDSHENEVNAVRWSPNCKNFATGGTDRKVKLWETNGNEAELKAILTGCNGGILSVEFDSTGSLLLCTSSDFACRVWTVDDHRLRVYFTEIRVIHLLYFHSTYAFIQPTN</sequence>
<accession>A0ABP1R398</accession>
<evidence type="ECO:0000256" key="2">
    <source>
        <dbReference type="PROSITE-ProRule" id="PRU00221"/>
    </source>
</evidence>
<name>A0ABP1R398_9HEXA</name>
<dbReference type="Proteomes" id="UP001642540">
    <property type="component" value="Unassembled WGS sequence"/>
</dbReference>